<evidence type="ECO:0000256" key="1">
    <source>
        <dbReference type="SAM" id="MobiDB-lite"/>
    </source>
</evidence>
<evidence type="ECO:0000313" key="2">
    <source>
        <dbReference type="EMBL" id="KAK3674608.1"/>
    </source>
</evidence>
<proteinExistence type="predicted"/>
<feature type="compositionally biased region" description="Low complexity" evidence="1">
    <location>
        <begin position="268"/>
        <end position="278"/>
    </location>
</feature>
<feature type="region of interest" description="Disordered" evidence="1">
    <location>
        <begin position="259"/>
        <end position="289"/>
    </location>
</feature>
<dbReference type="Proteomes" id="UP001274830">
    <property type="component" value="Unassembled WGS sequence"/>
</dbReference>
<organism evidence="2 3">
    <name type="scientific">Recurvomyces mirabilis</name>
    <dbReference type="NCBI Taxonomy" id="574656"/>
    <lineage>
        <taxon>Eukaryota</taxon>
        <taxon>Fungi</taxon>
        <taxon>Dikarya</taxon>
        <taxon>Ascomycota</taxon>
        <taxon>Pezizomycotina</taxon>
        <taxon>Dothideomycetes</taxon>
        <taxon>Dothideomycetidae</taxon>
        <taxon>Mycosphaerellales</taxon>
        <taxon>Teratosphaeriaceae</taxon>
        <taxon>Recurvomyces</taxon>
    </lineage>
</organism>
<sequence length="483" mass="53559">MAYSTDSIVEATSLSAITAIASNPPQQPSTSNQDLRQPLVLYIARVPGSRDVFLTPLKPREKVVSAEDVESSLYYVHIHNEADHEILEQPRRTSADVDASQLAPIAEQPPSQRISRKFVNVTSYDDRPPPVPPHVNLPIIPSRPLPRPRADQVRRPSLHDENKRLLRHADHSEDNNPYFRQYEPEVKADSDTPDITPGSLTLIRRDPALGEQWNVASIHDPSVYEVCSPTLLVPGAAKRIKRGGAPVYLDISNPGYAQFIDKDRPESRISTSTQSSDSEPPPEGVFRRRLHMPGSRFGEHAYGHGRAKSTEYTPIHGDVKSLLRNRLSVDISSTSLTTMDKRHKSYTFTSPWDGRCEFNTGATGKSLKCRHTHSGNTTEVSELRFNLPNSSKTTSTPLAEKRASYFSRHTRHDSWDGGVSPGFVLNDDGKVDLTLGQEKAGGGFGGKQVKLGKLIIESEGLAMLDLLVAANVGLWWRAYERNA</sequence>
<comment type="caution">
    <text evidence="2">The sequence shown here is derived from an EMBL/GenBank/DDBJ whole genome shotgun (WGS) entry which is preliminary data.</text>
</comment>
<protein>
    <recommendedName>
        <fullName evidence="4">Oxidoreductase-like protein</fullName>
    </recommendedName>
</protein>
<evidence type="ECO:0008006" key="4">
    <source>
        <dbReference type="Google" id="ProtNLM"/>
    </source>
</evidence>
<dbReference type="AlphaFoldDB" id="A0AAE1C1I0"/>
<dbReference type="EMBL" id="JAUTXT010000019">
    <property type="protein sequence ID" value="KAK3674608.1"/>
    <property type="molecule type" value="Genomic_DNA"/>
</dbReference>
<name>A0AAE1C1I0_9PEZI</name>
<accession>A0AAE1C1I0</accession>
<feature type="region of interest" description="Disordered" evidence="1">
    <location>
        <begin position="124"/>
        <end position="156"/>
    </location>
</feature>
<gene>
    <name evidence="2" type="ORF">LTR78_005694</name>
</gene>
<evidence type="ECO:0000313" key="3">
    <source>
        <dbReference type="Proteomes" id="UP001274830"/>
    </source>
</evidence>
<reference evidence="2" key="1">
    <citation type="submission" date="2023-07" db="EMBL/GenBank/DDBJ databases">
        <title>Black Yeasts Isolated from many extreme environments.</title>
        <authorList>
            <person name="Coleine C."/>
            <person name="Stajich J.E."/>
            <person name="Selbmann L."/>
        </authorList>
    </citation>
    <scope>NUCLEOTIDE SEQUENCE</scope>
    <source>
        <strain evidence="2">CCFEE 5485</strain>
    </source>
</reference>
<keyword evidence="3" id="KW-1185">Reference proteome</keyword>
<feature type="compositionally biased region" description="Pro residues" evidence="1">
    <location>
        <begin position="129"/>
        <end position="147"/>
    </location>
</feature>